<accession>T1KDK0</accession>
<organism evidence="1 2">
    <name type="scientific">Tetranychus urticae</name>
    <name type="common">Two-spotted spider mite</name>
    <dbReference type="NCBI Taxonomy" id="32264"/>
    <lineage>
        <taxon>Eukaryota</taxon>
        <taxon>Metazoa</taxon>
        <taxon>Ecdysozoa</taxon>
        <taxon>Arthropoda</taxon>
        <taxon>Chelicerata</taxon>
        <taxon>Arachnida</taxon>
        <taxon>Acari</taxon>
        <taxon>Acariformes</taxon>
        <taxon>Trombidiformes</taxon>
        <taxon>Prostigmata</taxon>
        <taxon>Eleutherengona</taxon>
        <taxon>Raphignathae</taxon>
        <taxon>Tetranychoidea</taxon>
        <taxon>Tetranychidae</taxon>
        <taxon>Tetranychus</taxon>
    </lineage>
</organism>
<evidence type="ECO:0000313" key="2">
    <source>
        <dbReference type="Proteomes" id="UP000015104"/>
    </source>
</evidence>
<dbReference type="HOGENOM" id="CLU_2625159_0_0_1"/>
<sequence>MEIKNIIWALESDEKYTIPFGYLKTIHSYRISTSAVGLRFISTYTIHGLLQISETLWIKITHPHQYRAYLSLFGASDY</sequence>
<dbReference type="AlphaFoldDB" id="T1KDK0"/>
<protein>
    <submittedName>
        <fullName evidence="1">Uncharacterized protein</fullName>
    </submittedName>
</protein>
<dbReference type="EMBL" id="CAEY01002017">
    <property type="status" value="NOT_ANNOTATED_CDS"/>
    <property type="molecule type" value="Genomic_DNA"/>
</dbReference>
<name>T1KDK0_TETUR</name>
<dbReference type="Proteomes" id="UP000015104">
    <property type="component" value="Unassembled WGS sequence"/>
</dbReference>
<proteinExistence type="predicted"/>
<reference evidence="1" key="2">
    <citation type="submission" date="2015-06" db="UniProtKB">
        <authorList>
            <consortium name="EnsemblMetazoa"/>
        </authorList>
    </citation>
    <scope>IDENTIFICATION</scope>
</reference>
<dbReference type="EnsemblMetazoa" id="tetur09g03200.1">
    <property type="protein sequence ID" value="tetur09g03200.1"/>
    <property type="gene ID" value="tetur09g03200"/>
</dbReference>
<reference evidence="2" key="1">
    <citation type="submission" date="2011-08" db="EMBL/GenBank/DDBJ databases">
        <authorList>
            <person name="Rombauts S."/>
        </authorList>
    </citation>
    <scope>NUCLEOTIDE SEQUENCE</scope>
    <source>
        <strain evidence="2">London</strain>
    </source>
</reference>
<keyword evidence="2" id="KW-1185">Reference proteome</keyword>
<evidence type="ECO:0000313" key="1">
    <source>
        <dbReference type="EnsemblMetazoa" id="tetur09g03200.1"/>
    </source>
</evidence>